<feature type="region of interest" description="Disordered" evidence="1">
    <location>
        <begin position="1"/>
        <end position="107"/>
    </location>
</feature>
<gene>
    <name evidence="2" type="ORF">FFLO_04014</name>
</gene>
<protein>
    <submittedName>
        <fullName evidence="2">Uncharacterized protein</fullName>
    </submittedName>
</protein>
<dbReference type="GO" id="GO:0005778">
    <property type="term" value="C:peroxisomal membrane"/>
    <property type="evidence" value="ECO:0007669"/>
    <property type="project" value="TreeGrafter"/>
</dbReference>
<feature type="compositionally biased region" description="Polar residues" evidence="1">
    <location>
        <begin position="20"/>
        <end position="31"/>
    </location>
</feature>
<dbReference type="EMBL" id="JABELV010000079">
    <property type="protein sequence ID" value="KAG7531946.1"/>
    <property type="molecule type" value="Genomic_DNA"/>
</dbReference>
<dbReference type="PANTHER" id="PTHR12774:SF2">
    <property type="entry name" value="PEROXISOMAL BIOGENESIS FACTOR 19"/>
    <property type="match status" value="1"/>
</dbReference>
<organism evidence="2 3">
    <name type="scientific">Filobasidium floriforme</name>
    <dbReference type="NCBI Taxonomy" id="5210"/>
    <lineage>
        <taxon>Eukaryota</taxon>
        <taxon>Fungi</taxon>
        <taxon>Dikarya</taxon>
        <taxon>Basidiomycota</taxon>
        <taxon>Agaricomycotina</taxon>
        <taxon>Tremellomycetes</taxon>
        <taxon>Filobasidiales</taxon>
        <taxon>Filobasidiaceae</taxon>
        <taxon>Filobasidium</taxon>
    </lineage>
</organism>
<dbReference type="InterPro" id="IPR006708">
    <property type="entry name" value="Pex19"/>
</dbReference>
<comment type="caution">
    <text evidence="2">The sequence shown here is derived from an EMBL/GenBank/DDBJ whole genome shotgun (WGS) entry which is preliminary data.</text>
</comment>
<keyword evidence="3" id="KW-1185">Reference proteome</keyword>
<dbReference type="GO" id="GO:0033328">
    <property type="term" value="F:peroxisome membrane targeting sequence binding"/>
    <property type="evidence" value="ECO:0007669"/>
    <property type="project" value="TreeGrafter"/>
</dbReference>
<dbReference type="Gene3D" id="1.20.120.900">
    <property type="entry name" value="Pex19, mPTS binding domain"/>
    <property type="match status" value="1"/>
</dbReference>
<dbReference type="Proteomes" id="UP000812966">
    <property type="component" value="Unassembled WGS sequence"/>
</dbReference>
<evidence type="ECO:0000313" key="3">
    <source>
        <dbReference type="Proteomes" id="UP000812966"/>
    </source>
</evidence>
<name>A0A8K0JJN9_9TREE</name>
<feature type="compositionally biased region" description="Low complexity" evidence="1">
    <location>
        <begin position="1"/>
        <end position="19"/>
    </location>
</feature>
<evidence type="ECO:0000256" key="1">
    <source>
        <dbReference type="SAM" id="MobiDB-lite"/>
    </source>
</evidence>
<feature type="compositionally biased region" description="Low complexity" evidence="1">
    <location>
        <begin position="87"/>
        <end position="98"/>
    </location>
</feature>
<dbReference type="Pfam" id="PF04614">
    <property type="entry name" value="Pex19"/>
    <property type="match status" value="1"/>
</dbReference>
<accession>A0A8K0JJN9</accession>
<dbReference type="InterPro" id="IPR038322">
    <property type="entry name" value="Pex19_C_sf"/>
</dbReference>
<proteinExistence type="predicted"/>
<feature type="compositionally biased region" description="Low complexity" evidence="1">
    <location>
        <begin position="66"/>
        <end position="75"/>
    </location>
</feature>
<dbReference type="GO" id="GO:0045046">
    <property type="term" value="P:protein import into peroxisome membrane"/>
    <property type="evidence" value="ECO:0007669"/>
    <property type="project" value="TreeGrafter"/>
</dbReference>
<dbReference type="PANTHER" id="PTHR12774">
    <property type="entry name" value="PEROXISOMAL BIOGENESIS FACTOR 19"/>
    <property type="match status" value="1"/>
</dbReference>
<reference evidence="2" key="1">
    <citation type="submission" date="2020-04" db="EMBL/GenBank/DDBJ databases">
        <title>Analysis of mating type loci in Filobasidium floriforme.</title>
        <authorList>
            <person name="Nowrousian M."/>
        </authorList>
    </citation>
    <scope>NUCLEOTIDE SEQUENCE</scope>
    <source>
        <strain evidence="2">CBS 6242</strain>
    </source>
</reference>
<dbReference type="AlphaFoldDB" id="A0A8K0JJN9"/>
<sequence length="301" mass="31499">MGGPAANAAPAGSSACASNQAQAKSPALSQTEEPDEAQMQALLDKLLSGNMDNLDLGSFGVPPADTTSKSASTSKVGSNGGSSRPKATAAANSQQATSPGTNKDQGLSFEETIERTMKNLKEGADDAKKSKPAAQDPLMALLAQLTSDPDALGDLDLDGLDLSALSASLGLDGKAGGALGEGGDEGMGGVLDGMMRGLMTKEILMEPLEELAEKYPPYLNAQRSNPTIPPTQLSNYETQSQIISQILELFRRPGYSDDDEEKRKEVYDLMCRMQEMGSPPEEVMGEMPEGLGFGDEACTIM</sequence>
<evidence type="ECO:0000313" key="2">
    <source>
        <dbReference type="EMBL" id="KAG7531946.1"/>
    </source>
</evidence>